<name>U3PA00_LEIXC</name>
<reference evidence="2 3" key="1">
    <citation type="journal article" date="2013" name="Genome Announc.">
        <title>Complete Genome Sequence of Leifsonia xyli subsp. cynodontis Strain DSM46306, a Gram-Positive Bacterial Pathogen of Grasses.</title>
        <authorList>
            <person name="Monteiro-Vitorello C.B."/>
            <person name="Zerillo M.M."/>
            <person name="Van Sluys M.A."/>
            <person name="Camargo L.E."/>
            <person name="Kitajima J.P."/>
        </authorList>
    </citation>
    <scope>NUCLEOTIDE SEQUENCE [LARGE SCALE GENOMIC DNA]</scope>
    <source>
        <strain evidence="2 3">DSM 46306</strain>
    </source>
</reference>
<evidence type="ECO:0000313" key="2">
    <source>
        <dbReference type="EMBL" id="AGW42339.1"/>
    </source>
</evidence>
<dbReference type="AlphaFoldDB" id="U3PA00"/>
<dbReference type="EMBL" id="CP006734">
    <property type="protein sequence ID" value="AGW42339.1"/>
    <property type="molecule type" value="Genomic_DNA"/>
</dbReference>
<gene>
    <name evidence="2" type="ORF">O159_23800</name>
</gene>
<dbReference type="Proteomes" id="UP000016743">
    <property type="component" value="Chromosome"/>
</dbReference>
<accession>U3PA00</accession>
<dbReference type="HOGENOM" id="CLU_2880391_0_0_11"/>
<feature type="signal peptide" evidence="1">
    <location>
        <begin position="1"/>
        <end position="25"/>
    </location>
</feature>
<dbReference type="PATRIC" id="fig|1389489.3.peg.2279"/>
<keyword evidence="1" id="KW-0732">Signal</keyword>
<dbReference type="RefSeq" id="WP_021755810.1">
    <property type="nucleotide sequence ID" value="NC_022438.1"/>
</dbReference>
<proteinExistence type="predicted"/>
<feature type="chain" id="PRO_5004646848" description="Secreted protein" evidence="1">
    <location>
        <begin position="26"/>
        <end position="63"/>
    </location>
</feature>
<sequence>MMRKTLAALTIAATLMLAAPTAANADQYTKGAPCRFDLLSSQAGGTATLICVPGTWSASELVD</sequence>
<organism evidence="2 3">
    <name type="scientific">Leifsonia xyli subsp. cynodontis DSM 46306</name>
    <dbReference type="NCBI Taxonomy" id="1389489"/>
    <lineage>
        <taxon>Bacteria</taxon>
        <taxon>Bacillati</taxon>
        <taxon>Actinomycetota</taxon>
        <taxon>Actinomycetes</taxon>
        <taxon>Micrococcales</taxon>
        <taxon>Microbacteriaceae</taxon>
        <taxon>Leifsonia</taxon>
    </lineage>
</organism>
<dbReference type="KEGG" id="lxy:O159_23800"/>
<dbReference type="STRING" id="1389489.O159_23800"/>
<protein>
    <recommendedName>
        <fullName evidence="4">Secreted protein</fullName>
    </recommendedName>
</protein>
<evidence type="ECO:0000256" key="1">
    <source>
        <dbReference type="SAM" id="SignalP"/>
    </source>
</evidence>
<keyword evidence="3" id="KW-1185">Reference proteome</keyword>
<evidence type="ECO:0008006" key="4">
    <source>
        <dbReference type="Google" id="ProtNLM"/>
    </source>
</evidence>
<evidence type="ECO:0000313" key="3">
    <source>
        <dbReference type="Proteomes" id="UP000016743"/>
    </source>
</evidence>